<dbReference type="InterPro" id="IPR032694">
    <property type="entry name" value="CopC/D"/>
</dbReference>
<keyword evidence="3 6" id="KW-0812">Transmembrane</keyword>
<feature type="transmembrane region" description="Helical" evidence="6">
    <location>
        <begin position="106"/>
        <end position="125"/>
    </location>
</feature>
<feature type="transmembrane region" description="Helical" evidence="6">
    <location>
        <begin position="245"/>
        <end position="272"/>
    </location>
</feature>
<keyword evidence="4 6" id="KW-1133">Transmembrane helix</keyword>
<feature type="transmembrane region" description="Helical" evidence="6">
    <location>
        <begin position="15"/>
        <end position="33"/>
    </location>
</feature>
<dbReference type="AlphaFoldDB" id="A0A0F9Z5Q9"/>
<proteinExistence type="predicted"/>
<dbReference type="InterPro" id="IPR008457">
    <property type="entry name" value="Cu-R_CopD_dom"/>
</dbReference>
<dbReference type="GO" id="GO:0006825">
    <property type="term" value="P:copper ion transport"/>
    <property type="evidence" value="ECO:0007669"/>
    <property type="project" value="InterPro"/>
</dbReference>
<feature type="transmembrane region" description="Helical" evidence="6">
    <location>
        <begin position="215"/>
        <end position="239"/>
    </location>
</feature>
<evidence type="ECO:0000256" key="1">
    <source>
        <dbReference type="ARBA" id="ARBA00004651"/>
    </source>
</evidence>
<feature type="transmembrane region" description="Helical" evidence="6">
    <location>
        <begin position="137"/>
        <end position="162"/>
    </location>
</feature>
<feature type="transmembrane region" description="Helical" evidence="6">
    <location>
        <begin position="53"/>
        <end position="75"/>
    </location>
</feature>
<evidence type="ECO:0000256" key="5">
    <source>
        <dbReference type="ARBA" id="ARBA00023136"/>
    </source>
</evidence>
<protein>
    <recommendedName>
        <fullName evidence="7">Copper resistance protein D domain-containing protein</fullName>
    </recommendedName>
</protein>
<keyword evidence="2" id="KW-1003">Cell membrane</keyword>
<reference evidence="8" key="1">
    <citation type="journal article" date="2015" name="Nature">
        <title>Complex archaea that bridge the gap between prokaryotes and eukaryotes.</title>
        <authorList>
            <person name="Spang A."/>
            <person name="Saw J.H."/>
            <person name="Jorgensen S.L."/>
            <person name="Zaremba-Niedzwiedzka K."/>
            <person name="Martijn J."/>
            <person name="Lind A.E."/>
            <person name="van Eijk R."/>
            <person name="Schleper C."/>
            <person name="Guy L."/>
            <person name="Ettema T.J."/>
        </authorList>
    </citation>
    <scope>NUCLEOTIDE SEQUENCE</scope>
</reference>
<organism evidence="8">
    <name type="scientific">marine sediment metagenome</name>
    <dbReference type="NCBI Taxonomy" id="412755"/>
    <lineage>
        <taxon>unclassified sequences</taxon>
        <taxon>metagenomes</taxon>
        <taxon>ecological metagenomes</taxon>
    </lineage>
</organism>
<dbReference type="PANTHER" id="PTHR34820">
    <property type="entry name" value="INNER MEMBRANE PROTEIN YEBZ"/>
    <property type="match status" value="1"/>
</dbReference>
<sequence>MNATLWEIAILLSKWLSYLAMVATPGAVFVAWLCRQVPTGSPDAEPPGIDRRLLSHFLLPAAVLGILACSVFFLFQVGAINQRGPGGMFDPVMSQILAQTALGDGVRWRLSGFFLALVATGLWYVSRSLPAAKATPLILSSQVIITLTAAALLCIAVSFAVLGHVSQLATISRLMLVLHIAAVCLWAGSFIPLYALCSAQIQGRNGCDRQSLQSLLVLFSQALWIVLSALLVSGLWLIWQLNPDFSALLATSYGQVMLLKLALVAGLLALGARHKFSLVPALMLDGASRLRRSIRLQMGLAALILLVTAVFTTMTGPAG</sequence>
<feature type="transmembrane region" description="Helical" evidence="6">
    <location>
        <begin position="293"/>
        <end position="314"/>
    </location>
</feature>
<evidence type="ECO:0000256" key="2">
    <source>
        <dbReference type="ARBA" id="ARBA00022475"/>
    </source>
</evidence>
<evidence type="ECO:0000256" key="6">
    <source>
        <dbReference type="SAM" id="Phobius"/>
    </source>
</evidence>
<comment type="subcellular location">
    <subcellularLocation>
        <location evidence="1">Cell membrane</location>
        <topology evidence="1">Multi-pass membrane protein</topology>
    </subcellularLocation>
</comment>
<feature type="transmembrane region" description="Helical" evidence="6">
    <location>
        <begin position="174"/>
        <end position="195"/>
    </location>
</feature>
<evidence type="ECO:0000313" key="8">
    <source>
        <dbReference type="EMBL" id="KKO12609.1"/>
    </source>
</evidence>
<dbReference type="EMBL" id="LAZR01000001">
    <property type="protein sequence ID" value="KKO12609.1"/>
    <property type="molecule type" value="Genomic_DNA"/>
</dbReference>
<name>A0A0F9Z5Q9_9ZZZZ</name>
<evidence type="ECO:0000259" key="7">
    <source>
        <dbReference type="Pfam" id="PF05425"/>
    </source>
</evidence>
<gene>
    <name evidence="8" type="ORF">LCGC14_0006240</name>
</gene>
<keyword evidence="5 6" id="KW-0472">Membrane</keyword>
<comment type="caution">
    <text evidence="8">The sequence shown here is derived from an EMBL/GenBank/DDBJ whole genome shotgun (WGS) entry which is preliminary data.</text>
</comment>
<accession>A0A0F9Z5Q9</accession>
<feature type="domain" description="Copper resistance protein D" evidence="7">
    <location>
        <begin position="216"/>
        <end position="310"/>
    </location>
</feature>
<evidence type="ECO:0000256" key="3">
    <source>
        <dbReference type="ARBA" id="ARBA00022692"/>
    </source>
</evidence>
<dbReference type="GO" id="GO:0005886">
    <property type="term" value="C:plasma membrane"/>
    <property type="evidence" value="ECO:0007669"/>
    <property type="project" value="UniProtKB-SubCell"/>
</dbReference>
<dbReference type="Pfam" id="PF05425">
    <property type="entry name" value="CopD"/>
    <property type="match status" value="1"/>
</dbReference>
<evidence type="ECO:0000256" key="4">
    <source>
        <dbReference type="ARBA" id="ARBA00022989"/>
    </source>
</evidence>
<dbReference type="PANTHER" id="PTHR34820:SF4">
    <property type="entry name" value="INNER MEMBRANE PROTEIN YEBZ"/>
    <property type="match status" value="1"/>
</dbReference>